<feature type="transmembrane region" description="Helical" evidence="6">
    <location>
        <begin position="87"/>
        <end position="106"/>
    </location>
</feature>
<dbReference type="PANTHER" id="PTHR43124">
    <property type="entry name" value="PURINE EFFLUX PUMP PBUE"/>
    <property type="match status" value="1"/>
</dbReference>
<evidence type="ECO:0000313" key="8">
    <source>
        <dbReference type="EMBL" id="GES32579.1"/>
    </source>
</evidence>
<feature type="transmembrane region" description="Helical" evidence="6">
    <location>
        <begin position="349"/>
        <end position="369"/>
    </location>
</feature>
<feature type="transmembrane region" description="Helical" evidence="6">
    <location>
        <begin position="146"/>
        <end position="164"/>
    </location>
</feature>
<feature type="transmembrane region" description="Helical" evidence="6">
    <location>
        <begin position="251"/>
        <end position="273"/>
    </location>
</feature>
<dbReference type="InterPro" id="IPR011701">
    <property type="entry name" value="MFS"/>
</dbReference>
<protein>
    <submittedName>
        <fullName evidence="8">MFS transporter</fullName>
    </submittedName>
</protein>
<dbReference type="InterPro" id="IPR020846">
    <property type="entry name" value="MFS_dom"/>
</dbReference>
<dbReference type="InterPro" id="IPR050189">
    <property type="entry name" value="MFS_Efflux_Transporters"/>
</dbReference>
<feature type="transmembrane region" description="Helical" evidence="6">
    <location>
        <begin position="21"/>
        <end position="44"/>
    </location>
</feature>
<evidence type="ECO:0000256" key="4">
    <source>
        <dbReference type="ARBA" id="ARBA00022989"/>
    </source>
</evidence>
<dbReference type="PANTHER" id="PTHR43124:SF3">
    <property type="entry name" value="CHLORAMPHENICOL EFFLUX PUMP RV0191"/>
    <property type="match status" value="1"/>
</dbReference>
<dbReference type="Proteomes" id="UP000325598">
    <property type="component" value="Unassembled WGS sequence"/>
</dbReference>
<evidence type="ECO:0000256" key="5">
    <source>
        <dbReference type="ARBA" id="ARBA00023136"/>
    </source>
</evidence>
<feature type="transmembrane region" description="Helical" evidence="6">
    <location>
        <begin position="375"/>
        <end position="394"/>
    </location>
</feature>
<name>A0A5J4LM57_9ACTN</name>
<feature type="domain" description="Major facilitator superfamily (MFS) profile" evidence="7">
    <location>
        <begin position="21"/>
        <end position="397"/>
    </location>
</feature>
<evidence type="ECO:0000256" key="3">
    <source>
        <dbReference type="ARBA" id="ARBA00022692"/>
    </source>
</evidence>
<evidence type="ECO:0000256" key="6">
    <source>
        <dbReference type="SAM" id="Phobius"/>
    </source>
</evidence>
<dbReference type="GeneID" id="96755992"/>
<feature type="transmembrane region" description="Helical" evidence="6">
    <location>
        <begin position="176"/>
        <end position="198"/>
    </location>
</feature>
<evidence type="ECO:0000256" key="2">
    <source>
        <dbReference type="ARBA" id="ARBA00022475"/>
    </source>
</evidence>
<gene>
    <name evidence="8" type="primary">araJ_2</name>
    <name evidence="8" type="ORF">San01_50660</name>
</gene>
<dbReference type="InterPro" id="IPR036259">
    <property type="entry name" value="MFS_trans_sf"/>
</dbReference>
<accession>A0A5J4LM57</accession>
<organism evidence="8 9">
    <name type="scientific">Streptomyces angustmyceticus</name>
    <dbReference type="NCBI Taxonomy" id="285578"/>
    <lineage>
        <taxon>Bacteria</taxon>
        <taxon>Bacillati</taxon>
        <taxon>Actinomycetota</taxon>
        <taxon>Actinomycetes</taxon>
        <taxon>Kitasatosporales</taxon>
        <taxon>Streptomycetaceae</taxon>
        <taxon>Streptomyces</taxon>
    </lineage>
</organism>
<feature type="transmembrane region" description="Helical" evidence="6">
    <location>
        <begin position="56"/>
        <end position="75"/>
    </location>
</feature>
<feature type="transmembrane region" description="Helical" evidence="6">
    <location>
        <begin position="219"/>
        <end position="239"/>
    </location>
</feature>
<keyword evidence="9" id="KW-1185">Reference proteome</keyword>
<evidence type="ECO:0000313" key="9">
    <source>
        <dbReference type="Proteomes" id="UP000325598"/>
    </source>
</evidence>
<keyword evidence="2" id="KW-1003">Cell membrane</keyword>
<evidence type="ECO:0000256" key="1">
    <source>
        <dbReference type="ARBA" id="ARBA00004651"/>
    </source>
</evidence>
<feature type="transmembrane region" description="Helical" evidence="6">
    <location>
        <begin position="285"/>
        <end position="304"/>
    </location>
</feature>
<reference evidence="8 9" key="1">
    <citation type="submission" date="2019-10" db="EMBL/GenBank/DDBJ databases">
        <title>Whole genome shotgun sequence of Streptomyces angustmyceticus NBRC 3934.</title>
        <authorList>
            <person name="Hosoyama A."/>
            <person name="Ichikawa N."/>
            <person name="Kimura A."/>
            <person name="Kitahashi Y."/>
            <person name="Komaki H."/>
            <person name="Uohara A."/>
        </authorList>
    </citation>
    <scope>NUCLEOTIDE SEQUENCE [LARGE SCALE GENOMIC DNA]</scope>
    <source>
        <strain evidence="8 9">NBRC 3934</strain>
    </source>
</reference>
<dbReference type="PROSITE" id="PS50850">
    <property type="entry name" value="MFS"/>
    <property type="match status" value="1"/>
</dbReference>
<proteinExistence type="predicted"/>
<dbReference type="SUPFAM" id="SSF103473">
    <property type="entry name" value="MFS general substrate transporter"/>
    <property type="match status" value="1"/>
</dbReference>
<comment type="subcellular location">
    <subcellularLocation>
        <location evidence="1">Cell membrane</location>
        <topology evidence="1">Multi-pass membrane protein</topology>
    </subcellularLocation>
</comment>
<dbReference type="Pfam" id="PF07690">
    <property type="entry name" value="MFS_1"/>
    <property type="match status" value="1"/>
</dbReference>
<keyword evidence="4 6" id="KW-1133">Transmembrane helix</keyword>
<keyword evidence="3 6" id="KW-0812">Transmembrane</keyword>
<dbReference type="CDD" id="cd17324">
    <property type="entry name" value="MFS_NepI_like"/>
    <property type="match status" value="1"/>
</dbReference>
<dbReference type="OrthoDB" id="4241920at2"/>
<dbReference type="RefSeq" id="WP_143589031.1">
    <property type="nucleotide sequence ID" value="NZ_BLAG01000014.1"/>
</dbReference>
<dbReference type="AlphaFoldDB" id="A0A5J4LM57"/>
<feature type="transmembrane region" description="Helical" evidence="6">
    <location>
        <begin position="310"/>
        <end position="337"/>
    </location>
</feature>
<dbReference type="Gene3D" id="1.20.1250.20">
    <property type="entry name" value="MFS general substrate transporter like domains"/>
    <property type="match status" value="2"/>
</dbReference>
<dbReference type="EMBL" id="BLAG01000014">
    <property type="protein sequence ID" value="GES32579.1"/>
    <property type="molecule type" value="Genomic_DNA"/>
</dbReference>
<dbReference type="GO" id="GO:0005886">
    <property type="term" value="C:plasma membrane"/>
    <property type="evidence" value="ECO:0007669"/>
    <property type="project" value="UniProtKB-SubCell"/>
</dbReference>
<keyword evidence="5 6" id="KW-0472">Membrane</keyword>
<comment type="caution">
    <text evidence="8">The sequence shown here is derived from an EMBL/GenBank/DDBJ whole genome shotgun (WGS) entry which is preliminary data.</text>
</comment>
<feature type="transmembrane region" description="Helical" evidence="6">
    <location>
        <begin position="112"/>
        <end position="134"/>
    </location>
</feature>
<evidence type="ECO:0000259" key="7">
    <source>
        <dbReference type="PROSITE" id="PS50850"/>
    </source>
</evidence>
<dbReference type="GO" id="GO:0022857">
    <property type="term" value="F:transmembrane transporter activity"/>
    <property type="evidence" value="ECO:0007669"/>
    <property type="project" value="InterPro"/>
</dbReference>
<sequence>MAVTTDEAHSGLVEGRTRTGALLALPLCVFALCSSEYVLVGLLGDISQSLKVSVPSAGWLLSAYALAAAIGGPAVSALTARVPLKRLIVVLMLVFALANVFVAAAGSFGMMVAARTVAALTHSTFAAACIVSAVRMSPPHRAASAVSWVTAGFTAATVFGGPLGTLIGQQWGWRSAFWAVAGVNVVGATVLVALLPAGGGQQRPQSVRSEVTVLGRGPVLLALTVTTLSQIAWFTPYAYIGPSLADTTGLAPTMVTLLLFVFGVGSLVGNLAGGPLADRSVRGTVLVLLVLLGVVLLLFGAMLASKPLAATAVFGLGLASGALIPALNTWVLGAAGGSSVLALSANTSAFNLGNGLGSVIGGQALAAGYPQRSLGWIGAVVLVMPLVATVWMVVSARRRGDAL</sequence>